<sequence length="401" mass="45288">MKLTDTRIKKAKFGEKNVRLPDGGGLFLLLTPAKGRLWRWKYRFQGKEKLMTFGTYPEVTLAAVRVKHSAARKLLKEGHDPMAERKATRAAAEGINRDSFKKIAEQWHEHWAVGKSERHADAVLRRLKADVFPAFGARSIREIEAPTLVAMVKTIEERGANDIAKRALETTGQVFRYAIAHGFASRNPAADFKPADVLKSAKKTNYARVDAKQLPALLRSIEIYQGTPVTRLAIKLLAHTFVRTGELIGGLWSEIDFEEKRWTIPAERMKMRTQHIIPLSTQSIEILELLRQLTGDAKLLLPGDRLKEKPMSNNTVLVALARMGYRGIMTGHGFRGLASTVLHEQAFPHEHIELQLAHAPRNAVSAAYNHALYIAPRVKMMQWWSDYLEAQQRGKTPQPNS</sequence>
<accession>A0A1H4NSA3</accession>
<dbReference type="Gene3D" id="3.30.160.390">
    <property type="entry name" value="Integrase, DNA-binding domain"/>
    <property type="match status" value="1"/>
</dbReference>
<dbReference type="Pfam" id="PF22022">
    <property type="entry name" value="Phage_int_M"/>
    <property type="match status" value="1"/>
</dbReference>
<dbReference type="GO" id="GO:0003677">
    <property type="term" value="F:DNA binding"/>
    <property type="evidence" value="ECO:0007669"/>
    <property type="project" value="UniProtKB-UniRule"/>
</dbReference>
<dbReference type="CDD" id="cd00801">
    <property type="entry name" value="INT_P4_C"/>
    <property type="match status" value="1"/>
</dbReference>
<dbReference type="InterPro" id="IPR025166">
    <property type="entry name" value="Integrase_DNA_bind_dom"/>
</dbReference>
<evidence type="ECO:0000256" key="5">
    <source>
        <dbReference type="PROSITE-ProRule" id="PRU01248"/>
    </source>
</evidence>
<dbReference type="InterPro" id="IPR002104">
    <property type="entry name" value="Integrase_catalytic"/>
</dbReference>
<dbReference type="Pfam" id="PF13356">
    <property type="entry name" value="Arm-DNA-bind_3"/>
    <property type="match status" value="1"/>
</dbReference>
<organism evidence="8 9">
    <name type="scientific">Terriglobus roseus</name>
    <dbReference type="NCBI Taxonomy" id="392734"/>
    <lineage>
        <taxon>Bacteria</taxon>
        <taxon>Pseudomonadati</taxon>
        <taxon>Acidobacteriota</taxon>
        <taxon>Terriglobia</taxon>
        <taxon>Terriglobales</taxon>
        <taxon>Acidobacteriaceae</taxon>
        <taxon>Terriglobus</taxon>
    </lineage>
</organism>
<evidence type="ECO:0000256" key="4">
    <source>
        <dbReference type="ARBA" id="ARBA00023172"/>
    </source>
</evidence>
<dbReference type="EMBL" id="FNSD01000001">
    <property type="protein sequence ID" value="SEB97708.1"/>
    <property type="molecule type" value="Genomic_DNA"/>
</dbReference>
<keyword evidence="2" id="KW-0229">DNA integration</keyword>
<comment type="similarity">
    <text evidence="1">Belongs to the 'phage' integrase family.</text>
</comment>
<dbReference type="InterPro" id="IPR044068">
    <property type="entry name" value="CB"/>
</dbReference>
<keyword evidence="3 5" id="KW-0238">DNA-binding</keyword>
<dbReference type="InterPro" id="IPR010998">
    <property type="entry name" value="Integrase_recombinase_N"/>
</dbReference>
<feature type="domain" description="Tyr recombinase" evidence="6">
    <location>
        <begin position="202"/>
        <end position="381"/>
    </location>
</feature>
<proteinExistence type="inferred from homology"/>
<protein>
    <submittedName>
        <fullName evidence="8">Integrase</fullName>
    </submittedName>
</protein>
<dbReference type="PROSITE" id="PS51898">
    <property type="entry name" value="TYR_RECOMBINASE"/>
    <property type="match status" value="1"/>
</dbReference>
<dbReference type="InterPro" id="IPR053876">
    <property type="entry name" value="Phage_int_M"/>
</dbReference>
<dbReference type="Gene3D" id="1.10.443.10">
    <property type="entry name" value="Intergrase catalytic core"/>
    <property type="match status" value="1"/>
</dbReference>
<dbReference type="PROSITE" id="PS51900">
    <property type="entry name" value="CB"/>
    <property type="match status" value="1"/>
</dbReference>
<dbReference type="InterPro" id="IPR011010">
    <property type="entry name" value="DNA_brk_join_enz"/>
</dbReference>
<dbReference type="InterPro" id="IPR038488">
    <property type="entry name" value="Integrase_DNA-bd_sf"/>
</dbReference>
<dbReference type="InterPro" id="IPR050808">
    <property type="entry name" value="Phage_Integrase"/>
</dbReference>
<evidence type="ECO:0000259" key="7">
    <source>
        <dbReference type="PROSITE" id="PS51900"/>
    </source>
</evidence>
<dbReference type="SUPFAM" id="SSF56349">
    <property type="entry name" value="DNA breaking-rejoining enzymes"/>
    <property type="match status" value="1"/>
</dbReference>
<dbReference type="Pfam" id="PF00589">
    <property type="entry name" value="Phage_integrase"/>
    <property type="match status" value="1"/>
</dbReference>
<feature type="domain" description="Core-binding (CB)" evidence="7">
    <location>
        <begin position="98"/>
        <end position="179"/>
    </location>
</feature>
<dbReference type="Gene3D" id="1.10.150.130">
    <property type="match status" value="1"/>
</dbReference>
<dbReference type="PANTHER" id="PTHR30629:SF2">
    <property type="entry name" value="PROPHAGE INTEGRASE INTS-RELATED"/>
    <property type="match status" value="1"/>
</dbReference>
<evidence type="ECO:0000259" key="6">
    <source>
        <dbReference type="PROSITE" id="PS51898"/>
    </source>
</evidence>
<dbReference type="RefSeq" id="WP_074654176.1">
    <property type="nucleotide sequence ID" value="NZ_FNSD01000001.1"/>
</dbReference>
<evidence type="ECO:0000256" key="2">
    <source>
        <dbReference type="ARBA" id="ARBA00022908"/>
    </source>
</evidence>
<dbReference type="Proteomes" id="UP000182409">
    <property type="component" value="Unassembled WGS sequence"/>
</dbReference>
<gene>
    <name evidence="8" type="ORF">SAMN05443244_2330</name>
</gene>
<keyword evidence="4" id="KW-0233">DNA recombination</keyword>
<evidence type="ECO:0000313" key="9">
    <source>
        <dbReference type="Proteomes" id="UP000182409"/>
    </source>
</evidence>
<dbReference type="PANTHER" id="PTHR30629">
    <property type="entry name" value="PROPHAGE INTEGRASE"/>
    <property type="match status" value="1"/>
</dbReference>
<evidence type="ECO:0000313" key="8">
    <source>
        <dbReference type="EMBL" id="SEB97708.1"/>
    </source>
</evidence>
<dbReference type="GO" id="GO:0015074">
    <property type="term" value="P:DNA integration"/>
    <property type="evidence" value="ECO:0007669"/>
    <property type="project" value="UniProtKB-KW"/>
</dbReference>
<evidence type="ECO:0000256" key="3">
    <source>
        <dbReference type="ARBA" id="ARBA00023125"/>
    </source>
</evidence>
<reference evidence="8 9" key="1">
    <citation type="submission" date="2016-10" db="EMBL/GenBank/DDBJ databases">
        <authorList>
            <person name="de Groot N.N."/>
        </authorList>
    </citation>
    <scope>NUCLEOTIDE SEQUENCE [LARGE SCALE GENOMIC DNA]</scope>
    <source>
        <strain evidence="8 9">AB35.6</strain>
    </source>
</reference>
<dbReference type="OrthoDB" id="9795573at2"/>
<dbReference type="GO" id="GO:0006310">
    <property type="term" value="P:DNA recombination"/>
    <property type="evidence" value="ECO:0007669"/>
    <property type="project" value="UniProtKB-KW"/>
</dbReference>
<dbReference type="AlphaFoldDB" id="A0A1H4NSA3"/>
<evidence type="ECO:0000256" key="1">
    <source>
        <dbReference type="ARBA" id="ARBA00008857"/>
    </source>
</evidence>
<dbReference type="InterPro" id="IPR013762">
    <property type="entry name" value="Integrase-like_cat_sf"/>
</dbReference>
<name>A0A1H4NSA3_9BACT</name>